<keyword evidence="3" id="KW-0444">Lipid biosynthesis</keyword>
<dbReference type="AlphaFoldDB" id="A0A239FTS4"/>
<dbReference type="Gene3D" id="1.10.1200.10">
    <property type="entry name" value="ACP-like"/>
    <property type="match status" value="1"/>
</dbReference>
<dbReference type="GO" id="GO:0000036">
    <property type="term" value="F:acyl carrier activity"/>
    <property type="evidence" value="ECO:0007669"/>
    <property type="project" value="UniProtKB-UniRule"/>
</dbReference>
<dbReference type="InterPro" id="IPR036736">
    <property type="entry name" value="ACP-like_sf"/>
</dbReference>
<evidence type="ECO:0000313" key="5">
    <source>
        <dbReference type="EMBL" id="SNS59552.1"/>
    </source>
</evidence>
<dbReference type="SUPFAM" id="SSF47336">
    <property type="entry name" value="ACP-like"/>
    <property type="match status" value="1"/>
</dbReference>
<evidence type="ECO:0000256" key="3">
    <source>
        <dbReference type="HAMAP-Rule" id="MF_01217"/>
    </source>
</evidence>
<dbReference type="HAMAP" id="MF_01217">
    <property type="entry name" value="Acyl_carrier"/>
    <property type="match status" value="1"/>
</dbReference>
<protein>
    <recommendedName>
        <fullName evidence="3">Acyl carrier protein</fullName>
        <shortName evidence="3">ACP</shortName>
    </recommendedName>
</protein>
<dbReference type="GO" id="GO:0005737">
    <property type="term" value="C:cytoplasm"/>
    <property type="evidence" value="ECO:0007669"/>
    <property type="project" value="UniProtKB-SubCell"/>
</dbReference>
<keyword evidence="3" id="KW-0443">Lipid metabolism</keyword>
<evidence type="ECO:0000259" key="4">
    <source>
        <dbReference type="PROSITE" id="PS50075"/>
    </source>
</evidence>
<dbReference type="InterPro" id="IPR009081">
    <property type="entry name" value="PP-bd_ACP"/>
</dbReference>
<keyword evidence="1 3" id="KW-0596">Phosphopantetheine</keyword>
<keyword evidence="3" id="KW-0275">Fatty acid biosynthesis</keyword>
<keyword evidence="3" id="KW-0963">Cytoplasm</keyword>
<keyword evidence="2 3" id="KW-0597">Phosphoprotein</keyword>
<feature type="modified residue" description="O-(pantetheine 4'-phosphoryl)serine" evidence="3">
    <location>
        <position position="41"/>
    </location>
</feature>
<evidence type="ECO:0000313" key="6">
    <source>
        <dbReference type="Proteomes" id="UP000198393"/>
    </source>
</evidence>
<accession>A0A239FTS4</accession>
<keyword evidence="6" id="KW-1185">Reference proteome</keyword>
<proteinExistence type="inferred from homology"/>
<comment type="function">
    <text evidence="3">Carrier of the growing fatty acid chain in fatty acid biosynthesis.</text>
</comment>
<dbReference type="PANTHER" id="PTHR20863">
    <property type="entry name" value="ACYL CARRIER PROTEIN"/>
    <property type="match status" value="1"/>
</dbReference>
<sequence length="83" mass="9364">MDKTKIQSELLDIIDAYLPDEIDPSNITFDQHLINDLKINSVHIVDIILDIEEQFGITIEDESIGKINTVGDALELVQSRISK</sequence>
<dbReference type="Proteomes" id="UP000198393">
    <property type="component" value="Unassembled WGS sequence"/>
</dbReference>
<comment type="PTM">
    <text evidence="3">4'-phosphopantetheine is transferred from CoA to a specific serine of apo-ACP by AcpS. This modification is essential for activity because fatty acids are bound in thioester linkage to the sulfhydryl of the prosthetic group.</text>
</comment>
<gene>
    <name evidence="3" type="primary">acpP</name>
    <name evidence="5" type="ORF">SAMN05421640_0804</name>
</gene>
<dbReference type="EMBL" id="FZPD01000001">
    <property type="protein sequence ID" value="SNS59552.1"/>
    <property type="molecule type" value="Genomic_DNA"/>
</dbReference>
<dbReference type="UniPathway" id="UPA00094"/>
<dbReference type="GO" id="GO:0000035">
    <property type="term" value="F:acyl binding"/>
    <property type="evidence" value="ECO:0007669"/>
    <property type="project" value="TreeGrafter"/>
</dbReference>
<dbReference type="PANTHER" id="PTHR20863:SF76">
    <property type="entry name" value="CARRIER DOMAIN-CONTAINING PROTEIN"/>
    <property type="match status" value="1"/>
</dbReference>
<dbReference type="RefSeq" id="WP_089355548.1">
    <property type="nucleotide sequence ID" value="NZ_FZPD01000001.1"/>
</dbReference>
<comment type="similarity">
    <text evidence="3">Belongs to the acyl carrier protein (ACP) family.</text>
</comment>
<keyword evidence="3" id="KW-0276">Fatty acid metabolism</keyword>
<dbReference type="OrthoDB" id="771003at2"/>
<dbReference type="InterPro" id="IPR003231">
    <property type="entry name" value="ACP"/>
</dbReference>
<dbReference type="PROSITE" id="PS50075">
    <property type="entry name" value="CARRIER"/>
    <property type="match status" value="1"/>
</dbReference>
<reference evidence="5 6" key="1">
    <citation type="submission" date="2017-06" db="EMBL/GenBank/DDBJ databases">
        <authorList>
            <person name="Kim H.J."/>
            <person name="Triplett B.A."/>
        </authorList>
    </citation>
    <scope>NUCLEOTIDE SEQUENCE [LARGE SCALE GENOMIC DNA]</scope>
    <source>
        <strain evidence="5 6">DSM 19307</strain>
    </source>
</reference>
<comment type="subcellular location">
    <subcellularLocation>
        <location evidence="3">Cytoplasm</location>
    </subcellularLocation>
</comment>
<feature type="domain" description="Carrier" evidence="4">
    <location>
        <begin position="1"/>
        <end position="81"/>
    </location>
</feature>
<dbReference type="Pfam" id="PF00550">
    <property type="entry name" value="PP-binding"/>
    <property type="match status" value="1"/>
</dbReference>
<organism evidence="5 6">
    <name type="scientific">Ekhidna lutea</name>
    <dbReference type="NCBI Taxonomy" id="447679"/>
    <lineage>
        <taxon>Bacteria</taxon>
        <taxon>Pseudomonadati</taxon>
        <taxon>Bacteroidota</taxon>
        <taxon>Cytophagia</taxon>
        <taxon>Cytophagales</taxon>
        <taxon>Reichenbachiellaceae</taxon>
        <taxon>Ekhidna</taxon>
    </lineage>
</organism>
<evidence type="ECO:0000256" key="2">
    <source>
        <dbReference type="ARBA" id="ARBA00022553"/>
    </source>
</evidence>
<name>A0A239FTS4_EKHLU</name>
<evidence type="ECO:0000256" key="1">
    <source>
        <dbReference type="ARBA" id="ARBA00022450"/>
    </source>
</evidence>
<comment type="pathway">
    <text evidence="3">Lipid metabolism; fatty acid biosynthesis.</text>
</comment>